<feature type="domain" description="Chemotaxis methyl-accepting receptor HlyB-like 4HB MCP" evidence="2">
    <location>
        <begin position="31"/>
        <end position="179"/>
    </location>
</feature>
<feature type="transmembrane region" description="Helical" evidence="1">
    <location>
        <begin position="185"/>
        <end position="209"/>
    </location>
</feature>
<gene>
    <name evidence="3" type="ORF">D0433_10495</name>
</gene>
<reference evidence="3 4" key="1">
    <citation type="journal article" date="2011" name="ISME J.">
        <title>Community ecology of hot spring cyanobacterial mats: predominant populations and their functional potential.</title>
        <authorList>
            <person name="Klatt C.G."/>
            <person name="Wood J.M."/>
            <person name="Rusch D.B."/>
            <person name="Bateson M.M."/>
            <person name="Hamamura N."/>
            <person name="Heidelberg J.F."/>
            <person name="Grossman A.R."/>
            <person name="Bhaya D."/>
            <person name="Cohan F.M."/>
            <person name="Kuhl M."/>
            <person name="Bryant D.A."/>
            <person name="Ward D.M."/>
        </authorList>
    </citation>
    <scope>NUCLEOTIDE SEQUENCE [LARGE SCALE GENOMIC DNA]</scope>
    <source>
        <strain evidence="3">OS</strain>
    </source>
</reference>
<dbReference type="EMBL" id="PHFL01000063">
    <property type="protein sequence ID" value="RFM23522.1"/>
    <property type="molecule type" value="Genomic_DNA"/>
</dbReference>
<keyword evidence="1" id="KW-0812">Transmembrane</keyword>
<accession>A0A395LYC6</accession>
<dbReference type="InterPro" id="IPR024478">
    <property type="entry name" value="HlyB_4HB_MCP"/>
</dbReference>
<name>A0A395LYC6_9BACT</name>
<evidence type="ECO:0000313" key="4">
    <source>
        <dbReference type="Proteomes" id="UP000266389"/>
    </source>
</evidence>
<keyword evidence="1" id="KW-0472">Membrane</keyword>
<dbReference type="Proteomes" id="UP000266389">
    <property type="component" value="Unassembled WGS sequence"/>
</dbReference>
<dbReference type="Pfam" id="PF12729">
    <property type="entry name" value="4HB_MCP_1"/>
    <property type="match status" value="1"/>
</dbReference>
<evidence type="ECO:0000256" key="1">
    <source>
        <dbReference type="SAM" id="Phobius"/>
    </source>
</evidence>
<evidence type="ECO:0000313" key="3">
    <source>
        <dbReference type="EMBL" id="RFM23522.1"/>
    </source>
</evidence>
<keyword evidence="1" id="KW-1133">Transmembrane helix</keyword>
<comment type="caution">
    <text evidence="3">The sequence shown here is derived from an EMBL/GenBank/DDBJ whole genome shotgun (WGS) entry which is preliminary data.</text>
</comment>
<evidence type="ECO:0000259" key="2">
    <source>
        <dbReference type="Pfam" id="PF12729"/>
    </source>
</evidence>
<organism evidence="3 4">
    <name type="scientific">Candidatus Thermochlorobacter aerophilus</name>
    <dbReference type="NCBI Taxonomy" id="1868324"/>
    <lineage>
        <taxon>Bacteria</taxon>
        <taxon>Pseudomonadati</taxon>
        <taxon>Chlorobiota</taxon>
        <taxon>Chlorobiia</taxon>
        <taxon>Chlorobiales</taxon>
        <taxon>Candidatus Thermochlorobacteriaceae</taxon>
        <taxon>Candidatus Thermochlorobacter</taxon>
    </lineage>
</organism>
<protein>
    <recommendedName>
        <fullName evidence="2">Chemotaxis methyl-accepting receptor HlyB-like 4HB MCP domain-containing protein</fullName>
    </recommendedName>
</protein>
<proteinExistence type="predicted"/>
<dbReference type="AlphaFoldDB" id="A0A395LYC6"/>
<sequence length="215" mass="25166">MRELVRKYATTLFVFALLLFSNLYTLSYEYSISRDAMDLTYTMLPSIYHVSSMSTDVSDYQIHELRHLLTSDSLEMSRQEAGMRLEEESYAKHERAYLTLMVSDEEMRLFERAKTIHDEYLSVSKKMVAYSRENRKEEAYRIFRQKLLSLDDTLTACFDKLVDVAMKNASRTAEQAIERYETSRWIALSVILGCVVAVLSWIFAIEYFARITRSG</sequence>